<gene>
    <name evidence="1" type="ORF">F5144DRAFT_321134</name>
</gene>
<evidence type="ECO:0000313" key="1">
    <source>
        <dbReference type="EMBL" id="KAH6628697.1"/>
    </source>
</evidence>
<sequence>MVPAHGPHETKQLATQLDGLAASPYQSSPPSVCSTELSRVSSPSDRHAQGPKPADPEFGPGRSAKEGGVPAIHPNFPNKWTNDVALARDWIGSRGQDDGRICFRAACPAGKSHLTDRPKSLKGQGERGWMSQVAWEVSPGSPDFPDVPPQRIKIQKAARTEPPAFLFPMSHATPSARHCLWRTSPSCPAILFGWLGERR</sequence>
<reference evidence="1 2" key="1">
    <citation type="journal article" date="2021" name="Nat. Commun.">
        <title>Genetic determinants of endophytism in the Arabidopsis root mycobiome.</title>
        <authorList>
            <person name="Mesny F."/>
            <person name="Miyauchi S."/>
            <person name="Thiergart T."/>
            <person name="Pickel B."/>
            <person name="Atanasova L."/>
            <person name="Karlsson M."/>
            <person name="Huettel B."/>
            <person name="Barry K.W."/>
            <person name="Haridas S."/>
            <person name="Chen C."/>
            <person name="Bauer D."/>
            <person name="Andreopoulos W."/>
            <person name="Pangilinan J."/>
            <person name="LaButti K."/>
            <person name="Riley R."/>
            <person name="Lipzen A."/>
            <person name="Clum A."/>
            <person name="Drula E."/>
            <person name="Henrissat B."/>
            <person name="Kohler A."/>
            <person name="Grigoriev I.V."/>
            <person name="Martin F.M."/>
            <person name="Hacquard S."/>
        </authorList>
    </citation>
    <scope>NUCLEOTIDE SEQUENCE [LARGE SCALE GENOMIC DNA]</scope>
    <source>
        <strain evidence="1 2">MPI-SDFR-AT-0079</strain>
    </source>
</reference>
<name>A0ACB7P7Y9_9PEZI</name>
<protein>
    <submittedName>
        <fullName evidence="1">Uncharacterized protein</fullName>
    </submittedName>
</protein>
<proteinExistence type="predicted"/>
<keyword evidence="2" id="KW-1185">Reference proteome</keyword>
<dbReference type="EMBL" id="JAGIZQ010000005">
    <property type="protein sequence ID" value="KAH6628697.1"/>
    <property type="molecule type" value="Genomic_DNA"/>
</dbReference>
<comment type="caution">
    <text evidence="1">The sequence shown here is derived from an EMBL/GenBank/DDBJ whole genome shotgun (WGS) entry which is preliminary data.</text>
</comment>
<dbReference type="Proteomes" id="UP000724584">
    <property type="component" value="Unassembled WGS sequence"/>
</dbReference>
<organism evidence="1 2">
    <name type="scientific">Chaetomium tenue</name>
    <dbReference type="NCBI Taxonomy" id="1854479"/>
    <lineage>
        <taxon>Eukaryota</taxon>
        <taxon>Fungi</taxon>
        <taxon>Dikarya</taxon>
        <taxon>Ascomycota</taxon>
        <taxon>Pezizomycotina</taxon>
        <taxon>Sordariomycetes</taxon>
        <taxon>Sordariomycetidae</taxon>
        <taxon>Sordariales</taxon>
        <taxon>Chaetomiaceae</taxon>
        <taxon>Chaetomium</taxon>
    </lineage>
</organism>
<evidence type="ECO:0000313" key="2">
    <source>
        <dbReference type="Proteomes" id="UP000724584"/>
    </source>
</evidence>
<accession>A0ACB7P7Y9</accession>